<dbReference type="Proteomes" id="UP000683360">
    <property type="component" value="Unassembled WGS sequence"/>
</dbReference>
<evidence type="ECO:0000259" key="2">
    <source>
        <dbReference type="Pfam" id="PF18701"/>
    </source>
</evidence>
<gene>
    <name evidence="3" type="ORF">MEDL_17082</name>
</gene>
<evidence type="ECO:0000313" key="4">
    <source>
        <dbReference type="Proteomes" id="UP000683360"/>
    </source>
</evidence>
<protein>
    <recommendedName>
        <fullName evidence="2">DUF5641 domain-containing protein</fullName>
    </recommendedName>
</protein>
<accession>A0A8S3R6P7</accession>
<organism evidence="3 4">
    <name type="scientific">Mytilus edulis</name>
    <name type="common">Blue mussel</name>
    <dbReference type="NCBI Taxonomy" id="6550"/>
    <lineage>
        <taxon>Eukaryota</taxon>
        <taxon>Metazoa</taxon>
        <taxon>Spiralia</taxon>
        <taxon>Lophotrochozoa</taxon>
        <taxon>Mollusca</taxon>
        <taxon>Bivalvia</taxon>
        <taxon>Autobranchia</taxon>
        <taxon>Pteriomorphia</taxon>
        <taxon>Mytilida</taxon>
        <taxon>Mytiloidea</taxon>
        <taxon>Mytilidae</taxon>
        <taxon>Mytilinae</taxon>
        <taxon>Mytilus</taxon>
    </lineage>
</organism>
<feature type="coiled-coil region" evidence="1">
    <location>
        <begin position="53"/>
        <end position="89"/>
    </location>
</feature>
<comment type="caution">
    <text evidence="3">The sequence shown here is derived from an EMBL/GenBank/DDBJ whole genome shotgun (WGS) entry which is preliminary data.</text>
</comment>
<evidence type="ECO:0000256" key="1">
    <source>
        <dbReference type="SAM" id="Coils"/>
    </source>
</evidence>
<feature type="domain" description="DUF5641" evidence="2">
    <location>
        <begin position="524"/>
        <end position="621"/>
    </location>
</feature>
<dbReference type="Pfam" id="PF18701">
    <property type="entry name" value="DUF5641"/>
    <property type="match status" value="1"/>
</dbReference>
<dbReference type="InterPro" id="IPR040676">
    <property type="entry name" value="DUF5641"/>
</dbReference>
<name>A0A8S3R6P7_MYTED</name>
<dbReference type="PANTHER" id="PTHR47331:SF6">
    <property type="entry name" value="DOUBLECORTIN DOMAIN-CONTAINING PROTEIN"/>
    <property type="match status" value="1"/>
</dbReference>
<sequence length="627" mass="72623">MATYRELKQHEQIDFTQIKPSRSVSNHSHLSSKSDILRKKAQLETKVKYSAKQASLIRQKAALEAELSILQIKEETEVLESEIRILENESMVGEDDDLDSVSEFQKERTKEYVQNLHIPDTKPIAIVNTPEKQSPQLSAYANTSTPYVPPNVNNNNSQMELCNLITKMMARKDIVLSRLIKYNDSPFQFLSWKETFKDVMKELSEKWSTEAIKYKKRHNMLYPPFSFFVDFTYDMAKWRTDPSFQFAPQTNKTSNPASMQSNLRVSTRKTDVYTIDEKQVCPIHGTNHDLNECRAFRQKPMTERMDLLQKNRLCFCCCSLKKHLQRSCRENIHCNICKSSNHPTALHIYQQDQNIDPYNGSQSVNDCENLPSSVYLQGPTFLSQDSDIGKQMYPLVDPNDDKEVRPSVVTNKTDINEEVGLSSRFSRLASWKSLVRAIQFLKAFIRKLHQESPPSRQEVEQFIIKTVQAEAFSNDINAISSVGQLLPTSNLLSLSPVLDKHNILRKGQDEQTMLQFGTKDMLRSQWKMVQGLADEFWSKWNKEYLHTLQVRKKWELPIKDLNIGDIVLMRDKELPRPQWPMAIVTKVFPSADMKIRKVEIRTIRDNKPSSFIRPIVELIPLVLTDPK</sequence>
<proteinExistence type="predicted"/>
<keyword evidence="4" id="KW-1185">Reference proteome</keyword>
<dbReference type="AlphaFoldDB" id="A0A8S3R6P7"/>
<evidence type="ECO:0000313" key="3">
    <source>
        <dbReference type="EMBL" id="CAG2202487.1"/>
    </source>
</evidence>
<reference evidence="3" key="1">
    <citation type="submission" date="2021-03" db="EMBL/GenBank/DDBJ databases">
        <authorList>
            <person name="Bekaert M."/>
        </authorList>
    </citation>
    <scope>NUCLEOTIDE SEQUENCE</scope>
</reference>
<keyword evidence="1" id="KW-0175">Coiled coil</keyword>
<dbReference type="PANTHER" id="PTHR47331">
    <property type="entry name" value="PHD-TYPE DOMAIN-CONTAINING PROTEIN"/>
    <property type="match status" value="1"/>
</dbReference>
<dbReference type="OrthoDB" id="8048137at2759"/>
<dbReference type="EMBL" id="CAJPWZ010000891">
    <property type="protein sequence ID" value="CAG2202487.1"/>
    <property type="molecule type" value="Genomic_DNA"/>
</dbReference>